<gene>
    <name evidence="2" type="ORF">QVD17_09870</name>
</gene>
<protein>
    <submittedName>
        <fullName evidence="2">Uncharacterized protein</fullName>
    </submittedName>
</protein>
<name>A0AAD8L1D1_TARER</name>
<evidence type="ECO:0000313" key="3">
    <source>
        <dbReference type="Proteomes" id="UP001229421"/>
    </source>
</evidence>
<keyword evidence="3" id="KW-1185">Reference proteome</keyword>
<evidence type="ECO:0000313" key="2">
    <source>
        <dbReference type="EMBL" id="KAK1432967.1"/>
    </source>
</evidence>
<feature type="transmembrane region" description="Helical" evidence="1">
    <location>
        <begin position="34"/>
        <end position="53"/>
    </location>
</feature>
<accession>A0AAD8L1D1</accession>
<evidence type="ECO:0000256" key="1">
    <source>
        <dbReference type="SAM" id="Phobius"/>
    </source>
</evidence>
<reference evidence="2" key="1">
    <citation type="journal article" date="2023" name="bioRxiv">
        <title>Improved chromosome-level genome assembly for marigold (Tagetes erecta).</title>
        <authorList>
            <person name="Jiang F."/>
            <person name="Yuan L."/>
            <person name="Wang S."/>
            <person name="Wang H."/>
            <person name="Xu D."/>
            <person name="Wang A."/>
            <person name="Fan W."/>
        </authorList>
    </citation>
    <scope>NUCLEOTIDE SEQUENCE</scope>
    <source>
        <strain evidence="2">WSJ</strain>
        <tissue evidence="2">Leaf</tissue>
    </source>
</reference>
<dbReference type="AlphaFoldDB" id="A0AAD8L1D1"/>
<keyword evidence="1" id="KW-0812">Transmembrane</keyword>
<organism evidence="2 3">
    <name type="scientific">Tagetes erecta</name>
    <name type="common">African marigold</name>
    <dbReference type="NCBI Taxonomy" id="13708"/>
    <lineage>
        <taxon>Eukaryota</taxon>
        <taxon>Viridiplantae</taxon>
        <taxon>Streptophyta</taxon>
        <taxon>Embryophyta</taxon>
        <taxon>Tracheophyta</taxon>
        <taxon>Spermatophyta</taxon>
        <taxon>Magnoliopsida</taxon>
        <taxon>eudicotyledons</taxon>
        <taxon>Gunneridae</taxon>
        <taxon>Pentapetalae</taxon>
        <taxon>asterids</taxon>
        <taxon>campanulids</taxon>
        <taxon>Asterales</taxon>
        <taxon>Asteraceae</taxon>
        <taxon>Asteroideae</taxon>
        <taxon>Heliantheae alliance</taxon>
        <taxon>Tageteae</taxon>
        <taxon>Tagetes</taxon>
    </lineage>
</organism>
<proteinExistence type="predicted"/>
<keyword evidence="1" id="KW-1133">Transmembrane helix</keyword>
<sequence length="79" mass="8805">MNSIFSSFGYLLVRTVAGATIYNRKFRGLRTEIKTLPLTPVVLFVGIWAPLLLQMHNPPYKPSLSESKLVNQTVLGENG</sequence>
<keyword evidence="1" id="KW-0472">Membrane</keyword>
<comment type="caution">
    <text evidence="2">The sequence shown here is derived from an EMBL/GenBank/DDBJ whole genome shotgun (WGS) entry which is preliminary data.</text>
</comment>
<dbReference type="EMBL" id="JAUHHV010000002">
    <property type="protein sequence ID" value="KAK1432967.1"/>
    <property type="molecule type" value="Genomic_DNA"/>
</dbReference>
<dbReference type="Proteomes" id="UP001229421">
    <property type="component" value="Unassembled WGS sequence"/>
</dbReference>